<dbReference type="EMBL" id="CYSF01000003">
    <property type="protein sequence ID" value="CUH83337.1"/>
    <property type="molecule type" value="Genomic_DNA"/>
</dbReference>
<keyword evidence="1" id="KW-1133">Transmembrane helix</keyword>
<organism evidence="2 3">
    <name type="scientific">Thalassovita mediterranea</name>
    <dbReference type="NCBI Taxonomy" id="340021"/>
    <lineage>
        <taxon>Bacteria</taxon>
        <taxon>Pseudomonadati</taxon>
        <taxon>Pseudomonadota</taxon>
        <taxon>Alphaproteobacteria</taxon>
        <taxon>Rhodobacterales</taxon>
        <taxon>Roseobacteraceae</taxon>
        <taxon>Thalassovita</taxon>
    </lineage>
</organism>
<dbReference type="STRING" id="340021.TM5383_00523"/>
<evidence type="ECO:0000313" key="2">
    <source>
        <dbReference type="EMBL" id="CUH83337.1"/>
    </source>
</evidence>
<evidence type="ECO:0000256" key="1">
    <source>
        <dbReference type="SAM" id="Phobius"/>
    </source>
</evidence>
<feature type="transmembrane region" description="Helical" evidence="1">
    <location>
        <begin position="74"/>
        <end position="94"/>
    </location>
</feature>
<keyword evidence="3" id="KW-1185">Reference proteome</keyword>
<gene>
    <name evidence="2" type="ORF">TM5383_00523</name>
</gene>
<dbReference type="InterPro" id="IPR047784">
    <property type="entry name" value="TrgA"/>
</dbReference>
<keyword evidence="1" id="KW-0472">Membrane</keyword>
<protein>
    <recommendedName>
        <fullName evidence="4">Tellurium resistance protein</fullName>
    </recommendedName>
</protein>
<feature type="transmembrane region" description="Helical" evidence="1">
    <location>
        <begin position="115"/>
        <end position="143"/>
    </location>
</feature>
<dbReference type="RefSeq" id="WP_058317497.1">
    <property type="nucleotide sequence ID" value="NZ_CYSF01000003.1"/>
</dbReference>
<accession>A0A0P1H053</accession>
<proteinExistence type="predicted"/>
<dbReference type="Proteomes" id="UP000051681">
    <property type="component" value="Unassembled WGS sequence"/>
</dbReference>
<feature type="transmembrane region" description="Helical" evidence="1">
    <location>
        <begin position="37"/>
        <end position="54"/>
    </location>
</feature>
<name>A0A0P1H053_9RHOB</name>
<reference evidence="2 3" key="1">
    <citation type="submission" date="2015-09" db="EMBL/GenBank/DDBJ databases">
        <authorList>
            <consortium name="Swine Surveillance"/>
        </authorList>
    </citation>
    <scope>NUCLEOTIDE SEQUENCE [LARGE SCALE GENOMIC DNA]</scope>
    <source>
        <strain evidence="2 3">CECT 8383</strain>
    </source>
</reference>
<keyword evidence="1" id="KW-0812">Transmembrane</keyword>
<dbReference type="AlphaFoldDB" id="A0A0P1H053"/>
<feature type="transmembrane region" description="Helical" evidence="1">
    <location>
        <begin position="6"/>
        <end position="25"/>
    </location>
</feature>
<sequence>MNLTTARAIGGVLMGALGWFVSDLVRPLMPESTVFGWFNHVNLALGAYVGWSMLVPKGGQASSGNRMVAMSRGLTAAFSLATIAILAQSVNEMLRLSKRLRYSDPLKALEDVFRIIADFGVVLLHPTVIGPLIIGSVVIAFIVDMAHSRWR</sequence>
<evidence type="ECO:0008006" key="4">
    <source>
        <dbReference type="Google" id="ProtNLM"/>
    </source>
</evidence>
<evidence type="ECO:0000313" key="3">
    <source>
        <dbReference type="Proteomes" id="UP000051681"/>
    </source>
</evidence>
<dbReference type="NCBIfam" id="NF033773">
    <property type="entry name" value="tellur_TrgA"/>
    <property type="match status" value="1"/>
</dbReference>
<dbReference type="OrthoDB" id="7869508at2"/>